<keyword evidence="2" id="KW-1185">Reference proteome</keyword>
<dbReference type="EMBL" id="HG994584">
    <property type="protein sequence ID" value="CAF2935583.1"/>
    <property type="molecule type" value="Genomic_DNA"/>
</dbReference>
<protein>
    <submittedName>
        <fullName evidence="1">(salmon louse) hypothetical protein</fullName>
    </submittedName>
</protein>
<evidence type="ECO:0000313" key="2">
    <source>
        <dbReference type="Proteomes" id="UP000675881"/>
    </source>
</evidence>
<accession>A0A7R8CUM0</accession>
<evidence type="ECO:0000313" key="1">
    <source>
        <dbReference type="EMBL" id="CAF2935583.1"/>
    </source>
</evidence>
<dbReference type="AlphaFoldDB" id="A0A7R8CUM0"/>
<proteinExistence type="predicted"/>
<sequence>MDGHSYKSFKTLHWKIGQVCHHITMLIASLSEINSEVRNIPIKDQDILANLTVYQHHLSESNPKLNKCKELIRECAEWENKSIEHLLEFQDYRKLLVESHYVMFLELNHVVKNGTNDFQHITLESSERI</sequence>
<name>A0A7R8CUM0_LEPSM</name>
<organism evidence="1 2">
    <name type="scientific">Lepeophtheirus salmonis</name>
    <name type="common">Salmon louse</name>
    <name type="synonym">Caligus salmonis</name>
    <dbReference type="NCBI Taxonomy" id="72036"/>
    <lineage>
        <taxon>Eukaryota</taxon>
        <taxon>Metazoa</taxon>
        <taxon>Ecdysozoa</taxon>
        <taxon>Arthropoda</taxon>
        <taxon>Crustacea</taxon>
        <taxon>Multicrustacea</taxon>
        <taxon>Hexanauplia</taxon>
        <taxon>Copepoda</taxon>
        <taxon>Siphonostomatoida</taxon>
        <taxon>Caligidae</taxon>
        <taxon>Lepeophtheirus</taxon>
    </lineage>
</organism>
<dbReference type="Proteomes" id="UP000675881">
    <property type="component" value="Chromosome 5"/>
</dbReference>
<reference evidence="1" key="1">
    <citation type="submission" date="2021-02" db="EMBL/GenBank/DDBJ databases">
        <authorList>
            <person name="Bekaert M."/>
        </authorList>
    </citation>
    <scope>NUCLEOTIDE SEQUENCE</scope>
    <source>
        <strain evidence="1">IoA-00</strain>
    </source>
</reference>
<gene>
    <name evidence="1" type="ORF">LSAA_10136</name>
</gene>